<dbReference type="GO" id="GO:0046872">
    <property type="term" value="F:metal ion binding"/>
    <property type="evidence" value="ECO:0007669"/>
    <property type="project" value="UniProtKB-UniRule"/>
</dbReference>
<gene>
    <name evidence="8" type="primary">moeA</name>
    <name evidence="8" type="ORF">SAE01_20750</name>
</gene>
<comment type="caution">
    <text evidence="8">The sequence shown here is derived from an EMBL/GenBank/DDBJ whole genome shotgun (WGS) entry which is preliminary data.</text>
</comment>
<evidence type="ECO:0000256" key="3">
    <source>
        <dbReference type="ARBA" id="ARBA00010763"/>
    </source>
</evidence>
<dbReference type="InterPro" id="IPR038987">
    <property type="entry name" value="MoeA-like"/>
</dbReference>
<comment type="pathway">
    <text evidence="2 6">Cofactor biosynthesis; molybdopterin biosynthesis.</text>
</comment>
<dbReference type="Gene3D" id="3.40.980.10">
    <property type="entry name" value="MoaB/Mog-like domain"/>
    <property type="match status" value="1"/>
</dbReference>
<dbReference type="InterPro" id="IPR005110">
    <property type="entry name" value="MoeA_linker/N"/>
</dbReference>
<evidence type="ECO:0000256" key="2">
    <source>
        <dbReference type="ARBA" id="ARBA00005046"/>
    </source>
</evidence>
<name>A0A512BC84_9BACT</name>
<dbReference type="InterPro" id="IPR005111">
    <property type="entry name" value="MoeA_C_domain_IV"/>
</dbReference>
<comment type="function">
    <text evidence="1 6">Catalyzes the insertion of molybdate into adenylated molybdopterin with the concomitant release of AMP.</text>
</comment>
<evidence type="ECO:0000256" key="5">
    <source>
        <dbReference type="ARBA" id="ARBA00047317"/>
    </source>
</evidence>
<dbReference type="PROSITE" id="PS01079">
    <property type="entry name" value="MOCF_BIOSYNTHESIS_2"/>
    <property type="match status" value="1"/>
</dbReference>
<keyword evidence="6 8" id="KW-0808">Transferase</keyword>
<comment type="similarity">
    <text evidence="3 6">Belongs to the MoeA family.</text>
</comment>
<dbReference type="EMBL" id="BJYT01000007">
    <property type="protein sequence ID" value="GEO09579.1"/>
    <property type="molecule type" value="Genomic_DNA"/>
</dbReference>
<dbReference type="Gene3D" id="3.90.105.10">
    <property type="entry name" value="Molybdopterin biosynthesis moea protein, domain 2"/>
    <property type="match status" value="1"/>
</dbReference>
<evidence type="ECO:0000256" key="1">
    <source>
        <dbReference type="ARBA" id="ARBA00002901"/>
    </source>
</evidence>
<dbReference type="InterPro" id="IPR036135">
    <property type="entry name" value="MoeA_linker/N_sf"/>
</dbReference>
<keyword evidence="4 6" id="KW-0501">Molybdenum cofactor biosynthesis</keyword>
<dbReference type="InterPro" id="IPR036425">
    <property type="entry name" value="MoaB/Mog-like_dom_sf"/>
</dbReference>
<dbReference type="Proteomes" id="UP000321513">
    <property type="component" value="Unassembled WGS sequence"/>
</dbReference>
<dbReference type="InterPro" id="IPR036688">
    <property type="entry name" value="MoeA_C_domain_IV_sf"/>
</dbReference>
<dbReference type="AlphaFoldDB" id="A0A512BC84"/>
<organism evidence="8 9">
    <name type="scientific">Segetibacter aerophilus</name>
    <dbReference type="NCBI Taxonomy" id="670293"/>
    <lineage>
        <taxon>Bacteria</taxon>
        <taxon>Pseudomonadati</taxon>
        <taxon>Bacteroidota</taxon>
        <taxon>Chitinophagia</taxon>
        <taxon>Chitinophagales</taxon>
        <taxon>Chitinophagaceae</taxon>
        <taxon>Segetibacter</taxon>
    </lineage>
</organism>
<evidence type="ECO:0000256" key="4">
    <source>
        <dbReference type="ARBA" id="ARBA00023150"/>
    </source>
</evidence>
<evidence type="ECO:0000256" key="6">
    <source>
        <dbReference type="RuleBase" id="RU365090"/>
    </source>
</evidence>
<sequence>MISVQKALNLILEQQRGFGTEEVPLLQSAGRVLAEPVFADRDFPPYNRVMMDGIAINGEAFERGIRKFTIENIQAAGDPQKKLENNGNCLEVMTGAILPANTDVVVPYEQCEIAEGIAIVKAETVITMQNVHLQGTDSKRGELLLEKWERITPAMIGIMASVGLSQVKVLRLPKITICSTGDELVDVSEQPDAHQVRRSNVYMLAAALLSEGIHADTVHLPDDPTRMSSEIASLSNSNDVVLFSGAVSKGKFDYLPTVLQELGMQQAFHTVAQRPGKPFLFGTIKNTLIFGFPGNPVSAFVCYHQFFKQWLHQCMRFNTTKQFAALATDVHFKPALSYHLLVTLLNNNGKIVATPITGSTSGDLVTLTKAEGIITLPPDRDYFKEGEVFELNLL</sequence>
<comment type="catalytic activity">
    <reaction evidence="5">
        <text>adenylyl-molybdopterin + molybdate = Mo-molybdopterin + AMP + H(+)</text>
        <dbReference type="Rhea" id="RHEA:35047"/>
        <dbReference type="ChEBI" id="CHEBI:15378"/>
        <dbReference type="ChEBI" id="CHEBI:36264"/>
        <dbReference type="ChEBI" id="CHEBI:62727"/>
        <dbReference type="ChEBI" id="CHEBI:71302"/>
        <dbReference type="ChEBI" id="CHEBI:456215"/>
        <dbReference type="EC" id="2.10.1.1"/>
    </reaction>
</comment>
<keyword evidence="6" id="KW-0479">Metal-binding</keyword>
<protein>
    <recommendedName>
        <fullName evidence="6">Molybdopterin molybdenumtransferase</fullName>
        <ecNumber evidence="6">2.10.1.1</ecNumber>
    </recommendedName>
</protein>
<dbReference type="UniPathway" id="UPA00344"/>
<feature type="domain" description="MoaB/Mog" evidence="7">
    <location>
        <begin position="176"/>
        <end position="313"/>
    </location>
</feature>
<dbReference type="InterPro" id="IPR001453">
    <property type="entry name" value="MoaB/Mog_dom"/>
</dbReference>
<dbReference type="Pfam" id="PF00994">
    <property type="entry name" value="MoCF_biosynth"/>
    <property type="match status" value="1"/>
</dbReference>
<dbReference type="RefSeq" id="WP_147203705.1">
    <property type="nucleotide sequence ID" value="NZ_BJYT01000007.1"/>
</dbReference>
<dbReference type="NCBIfam" id="TIGR00177">
    <property type="entry name" value="molyb_syn"/>
    <property type="match status" value="1"/>
</dbReference>
<dbReference type="Gene3D" id="2.40.340.10">
    <property type="entry name" value="MoeA, C-terminal, domain IV"/>
    <property type="match status" value="1"/>
</dbReference>
<evidence type="ECO:0000313" key="8">
    <source>
        <dbReference type="EMBL" id="GEO09579.1"/>
    </source>
</evidence>
<dbReference type="GO" id="GO:0061599">
    <property type="term" value="F:molybdopterin molybdotransferase activity"/>
    <property type="evidence" value="ECO:0007669"/>
    <property type="project" value="UniProtKB-UniRule"/>
</dbReference>
<dbReference type="GO" id="GO:0006777">
    <property type="term" value="P:Mo-molybdopterin cofactor biosynthetic process"/>
    <property type="evidence" value="ECO:0007669"/>
    <property type="project" value="UniProtKB-UniRule"/>
</dbReference>
<dbReference type="SUPFAM" id="SSF53218">
    <property type="entry name" value="Molybdenum cofactor biosynthesis proteins"/>
    <property type="match status" value="1"/>
</dbReference>
<keyword evidence="6" id="KW-0500">Molybdenum</keyword>
<evidence type="ECO:0000313" key="9">
    <source>
        <dbReference type="Proteomes" id="UP000321513"/>
    </source>
</evidence>
<dbReference type="EC" id="2.10.1.1" evidence="6"/>
<accession>A0A512BC84</accession>
<dbReference type="PANTHER" id="PTHR10192">
    <property type="entry name" value="MOLYBDOPTERIN BIOSYNTHESIS PROTEIN"/>
    <property type="match status" value="1"/>
</dbReference>
<dbReference type="Pfam" id="PF03453">
    <property type="entry name" value="MoeA_N"/>
    <property type="match status" value="1"/>
</dbReference>
<dbReference type="SMART" id="SM00852">
    <property type="entry name" value="MoCF_biosynth"/>
    <property type="match status" value="1"/>
</dbReference>
<dbReference type="CDD" id="cd00887">
    <property type="entry name" value="MoeA"/>
    <property type="match status" value="1"/>
</dbReference>
<proteinExistence type="inferred from homology"/>
<dbReference type="Pfam" id="PF03454">
    <property type="entry name" value="MoeA_C"/>
    <property type="match status" value="1"/>
</dbReference>
<reference evidence="8 9" key="1">
    <citation type="submission" date="2019-07" db="EMBL/GenBank/DDBJ databases">
        <title>Whole genome shotgun sequence of Segetibacter aerophilus NBRC 106135.</title>
        <authorList>
            <person name="Hosoyama A."/>
            <person name="Uohara A."/>
            <person name="Ohji S."/>
            <person name="Ichikawa N."/>
        </authorList>
    </citation>
    <scope>NUCLEOTIDE SEQUENCE [LARGE SCALE GENOMIC DNA]</scope>
    <source>
        <strain evidence="8 9">NBRC 106135</strain>
    </source>
</reference>
<dbReference type="GO" id="GO:0005829">
    <property type="term" value="C:cytosol"/>
    <property type="evidence" value="ECO:0007669"/>
    <property type="project" value="TreeGrafter"/>
</dbReference>
<dbReference type="SUPFAM" id="SSF63882">
    <property type="entry name" value="MoeA N-terminal region -like"/>
    <property type="match status" value="1"/>
</dbReference>
<keyword evidence="9" id="KW-1185">Reference proteome</keyword>
<keyword evidence="6" id="KW-0460">Magnesium</keyword>
<dbReference type="OrthoDB" id="9804758at2"/>
<dbReference type="PANTHER" id="PTHR10192:SF5">
    <property type="entry name" value="GEPHYRIN"/>
    <property type="match status" value="1"/>
</dbReference>
<dbReference type="Gene3D" id="2.170.190.11">
    <property type="entry name" value="Molybdopterin biosynthesis moea protein, domain 3"/>
    <property type="match status" value="1"/>
</dbReference>
<dbReference type="InterPro" id="IPR008284">
    <property type="entry name" value="MoCF_biosynth_CS"/>
</dbReference>
<comment type="cofactor">
    <cofactor evidence="6">
        <name>Mg(2+)</name>
        <dbReference type="ChEBI" id="CHEBI:18420"/>
    </cofactor>
</comment>
<evidence type="ECO:0000259" key="7">
    <source>
        <dbReference type="SMART" id="SM00852"/>
    </source>
</evidence>
<dbReference type="SUPFAM" id="SSF63867">
    <property type="entry name" value="MoeA C-terminal domain-like"/>
    <property type="match status" value="1"/>
</dbReference>